<name>A0AAV4NRU8_CAEEX</name>
<comment type="similarity">
    <text evidence="4">Belongs to the ZNF277 family.</text>
</comment>
<dbReference type="InterPro" id="IPR013087">
    <property type="entry name" value="Znf_C2H2_type"/>
</dbReference>
<keyword evidence="8" id="KW-1185">Reference proteome</keyword>
<proteinExistence type="inferred from homology"/>
<evidence type="ECO:0000256" key="3">
    <source>
        <dbReference type="ARBA" id="ARBA00022833"/>
    </source>
</evidence>
<feature type="domain" description="C2H2-type" evidence="6">
    <location>
        <begin position="181"/>
        <end position="210"/>
    </location>
</feature>
<keyword evidence="2 5" id="KW-0863">Zinc-finger</keyword>
<dbReference type="Pfam" id="PF12756">
    <property type="entry name" value="zf-C2H2_2"/>
    <property type="match status" value="2"/>
</dbReference>
<evidence type="ECO:0000256" key="5">
    <source>
        <dbReference type="PROSITE-ProRule" id="PRU00042"/>
    </source>
</evidence>
<dbReference type="PROSITE" id="PS00028">
    <property type="entry name" value="ZINC_FINGER_C2H2_1"/>
    <property type="match status" value="2"/>
</dbReference>
<evidence type="ECO:0000313" key="8">
    <source>
        <dbReference type="Proteomes" id="UP001054945"/>
    </source>
</evidence>
<dbReference type="PROSITE" id="PS50157">
    <property type="entry name" value="ZINC_FINGER_C2H2_2"/>
    <property type="match status" value="2"/>
</dbReference>
<dbReference type="SUPFAM" id="SSF57667">
    <property type="entry name" value="beta-beta-alpha zinc fingers"/>
    <property type="match status" value="2"/>
</dbReference>
<keyword evidence="3" id="KW-0862">Zinc</keyword>
<evidence type="ECO:0000256" key="1">
    <source>
        <dbReference type="ARBA" id="ARBA00022723"/>
    </source>
</evidence>
<dbReference type="InterPro" id="IPR040048">
    <property type="entry name" value="ZNF277"/>
</dbReference>
<dbReference type="Gene3D" id="3.30.160.60">
    <property type="entry name" value="Classic Zinc Finger"/>
    <property type="match status" value="1"/>
</dbReference>
<dbReference type="Proteomes" id="UP001054945">
    <property type="component" value="Unassembled WGS sequence"/>
</dbReference>
<accession>A0AAV4NRU8</accession>
<keyword evidence="1" id="KW-0479">Metal-binding</keyword>
<feature type="domain" description="C2H2-type" evidence="6">
    <location>
        <begin position="314"/>
        <end position="343"/>
    </location>
</feature>
<dbReference type="GO" id="GO:0008270">
    <property type="term" value="F:zinc ion binding"/>
    <property type="evidence" value="ECO:0007669"/>
    <property type="project" value="UniProtKB-KW"/>
</dbReference>
<evidence type="ECO:0000256" key="4">
    <source>
        <dbReference type="ARBA" id="ARBA00034119"/>
    </source>
</evidence>
<dbReference type="PANTHER" id="PTHR13267:SF3">
    <property type="entry name" value="ZINC FINGER PROTEIN 277"/>
    <property type="match status" value="1"/>
</dbReference>
<dbReference type="InterPro" id="IPR041661">
    <property type="entry name" value="ZN622/Rei1/Reh1_Znf-C2H2"/>
</dbReference>
<organism evidence="7 8">
    <name type="scientific">Caerostris extrusa</name>
    <name type="common">Bark spider</name>
    <name type="synonym">Caerostris bankana</name>
    <dbReference type="NCBI Taxonomy" id="172846"/>
    <lineage>
        <taxon>Eukaryota</taxon>
        <taxon>Metazoa</taxon>
        <taxon>Ecdysozoa</taxon>
        <taxon>Arthropoda</taxon>
        <taxon>Chelicerata</taxon>
        <taxon>Arachnida</taxon>
        <taxon>Araneae</taxon>
        <taxon>Araneomorphae</taxon>
        <taxon>Entelegynae</taxon>
        <taxon>Araneoidea</taxon>
        <taxon>Araneidae</taxon>
        <taxon>Caerostris</taxon>
    </lineage>
</organism>
<sequence>MPDITLTFSQERTSHNLFQRFSLHEIWVTYDYTIQYLNCATQEITTTPLSNINTTISASAMDFMAPLKNKNQVLYFKNKQDNPDIFAGNSVHNCSLLNKTDEDAKTTEQERYDHVLGQLKKERLDESFSRDCLFCRKHFTGNRSILLNHLSEQHHFFIGDPNNIVFVNEFLDYLEQMLKDLRCFYCERVFKSWMALKEHMRKKQHKRINPLNESVDRFYVVNYLESGKTWRDIAKEDDRYSEDDSGKELIGWGDCSITFVCLFCEEGTFDGKDVLQHMKEVHKFDFKELGEKHHLSFYQQIRIVNYIRKKVHEKECLWCGTRFDFSEDLRAHLLSAGHTSALPDPSLWDQPIFYFPTFENDDLLWILQDESSDCEVSVYPEDPPPCYHPFRH</sequence>
<comment type="caution">
    <text evidence="7">The sequence shown here is derived from an EMBL/GenBank/DDBJ whole genome shotgun (WGS) entry which is preliminary data.</text>
</comment>
<dbReference type="PANTHER" id="PTHR13267">
    <property type="entry name" value="ZINC FINGER PROTEIN 277"/>
    <property type="match status" value="1"/>
</dbReference>
<gene>
    <name evidence="7" type="primary">ZNF277</name>
    <name evidence="7" type="ORF">CEXT_560951</name>
</gene>
<dbReference type="AlphaFoldDB" id="A0AAV4NRU8"/>
<reference evidence="7 8" key="1">
    <citation type="submission" date="2021-06" db="EMBL/GenBank/DDBJ databases">
        <title>Caerostris extrusa draft genome.</title>
        <authorList>
            <person name="Kono N."/>
            <person name="Arakawa K."/>
        </authorList>
    </citation>
    <scope>NUCLEOTIDE SEQUENCE [LARGE SCALE GENOMIC DNA]</scope>
</reference>
<dbReference type="InterPro" id="IPR036236">
    <property type="entry name" value="Znf_C2H2_sf"/>
</dbReference>
<dbReference type="SMART" id="SM00355">
    <property type="entry name" value="ZnF_C2H2"/>
    <property type="match status" value="4"/>
</dbReference>
<evidence type="ECO:0000313" key="7">
    <source>
        <dbReference type="EMBL" id="GIX86463.1"/>
    </source>
</evidence>
<evidence type="ECO:0000256" key="2">
    <source>
        <dbReference type="ARBA" id="ARBA00022771"/>
    </source>
</evidence>
<dbReference type="EMBL" id="BPLR01003594">
    <property type="protein sequence ID" value="GIX86463.1"/>
    <property type="molecule type" value="Genomic_DNA"/>
</dbReference>
<protein>
    <submittedName>
        <fullName evidence="7">Zinc finger protein 277</fullName>
    </submittedName>
</protein>
<evidence type="ECO:0000259" key="6">
    <source>
        <dbReference type="PROSITE" id="PS50157"/>
    </source>
</evidence>